<proteinExistence type="predicted"/>
<dbReference type="GO" id="GO:0005814">
    <property type="term" value="C:centriole"/>
    <property type="evidence" value="ECO:0007669"/>
    <property type="project" value="Ensembl"/>
</dbReference>
<evidence type="ECO:0000256" key="2">
    <source>
        <dbReference type="SAM" id="MobiDB-lite"/>
    </source>
</evidence>
<reference evidence="3" key="2">
    <citation type="submission" date="2025-08" db="UniProtKB">
        <authorList>
            <consortium name="Ensembl"/>
        </authorList>
    </citation>
    <scope>IDENTIFICATION</scope>
    <source>
        <strain evidence="3">Thorbecke</strain>
    </source>
</reference>
<dbReference type="GeneTree" id="ENSGT00500000044966"/>
<organism evidence="3 4">
    <name type="scientific">Oryctolagus cuniculus</name>
    <name type="common">Rabbit</name>
    <dbReference type="NCBI Taxonomy" id="9986"/>
    <lineage>
        <taxon>Eukaryota</taxon>
        <taxon>Metazoa</taxon>
        <taxon>Chordata</taxon>
        <taxon>Craniata</taxon>
        <taxon>Vertebrata</taxon>
        <taxon>Euteleostomi</taxon>
        <taxon>Mammalia</taxon>
        <taxon>Eutheria</taxon>
        <taxon>Euarchontoglires</taxon>
        <taxon>Glires</taxon>
        <taxon>Lagomorpha</taxon>
        <taxon>Leporidae</taxon>
        <taxon>Oryctolagus</taxon>
    </lineage>
</organism>
<evidence type="ECO:0000256" key="1">
    <source>
        <dbReference type="SAM" id="Coils"/>
    </source>
</evidence>
<dbReference type="EMBL" id="AAGW02009636">
    <property type="status" value="NOT_ANNOTATED_CDS"/>
    <property type="molecule type" value="Genomic_DNA"/>
</dbReference>
<name>A0A5F9DPC7_RABIT</name>
<evidence type="ECO:0000313" key="4">
    <source>
        <dbReference type="Proteomes" id="UP000001811"/>
    </source>
</evidence>
<sequence length="1022" mass="119056">MPGGMAPLKKPPNSTRLPLALNPQKSKDVLAVLAERNQTIVPVGAWVEPASPDSSEIPAYTSACMIEEELKEQQRKKQEALKRFQRQVKCRVNQQIRLRKKQQLQKSYEAAEKEGCIAMQSSNTAHFTSKRTSVFPKKLNAAVGSPRLPRSQMLGDGIEDGENENELFQQQAQALSQTMKLARQRLASFKTVTKEKASVFTDDKRKSILTQERALSRKPAFIRINIGRGEFSFKGHQDLLTTVHYENYMEDQELDYEEISSVVTNEEGGDLFQGDQQDLLSEDNDVCFSKVQKVKFKNPLFVVMEGEEQTPSYLQGFQHILPEAQDHLPEAQGDLPESQSDLTDVHSVDLEAQSVEPSAQAVEFQVQAVELECQTVELEGQDIQTDTQNSMMKAQSVELEDESTELEAQNFLPPNQAFLPKDQNTLPGYQDQDFVHVREDRDILPEDHNVLPNCQDQDFLPKEEDLLPKKLCVLPRDENILKCQNQDFLPKDRSVFSKGQDILHKCPDKDFLPRDQCVLPEEQTILPNYQDQDFLPKDQNFPFRDQHVLPNNQNIPSNYQDQNFLPKDQNILPKDYHVLPKDQTFLSRWQDQDFLSEDQHFPFRDQHVLPDNQNIPSNDQDQDFLLEDQNTLPKGQKQGFLPKYQKVRFKEPYSDMTNEEGREDFSLVDYQYQSPKLQIQDVIRDQNMFPKQPSYFMREEKVREELPLGYHQRVPSKVQQQASLREQNKYIKQPSSFEKWEIAREIVSGVPLSLSFRQQPSVGTAERWREDLPLDSHQHLPSRTQRDASSRRQVYNQSRLSTEFRAPLAFQSGVDQEEDKKERQKQYLRHRRLFMDIEREQVKQQQRQKEQKKKIEKIKKKKEQERYAEEQRVLRENLHKEPCSGEKMSEKLAQLQLEEKKGAREKQQQREKEYLRYVEALRAQIQEKMRLYNITLPPLCCCGPDFWDAHPDTCANNCIFYKNHRAYNRALHSVINSCDISEGNSTLRIAIHNFASAHRRTLKNLYYLLMQHWETAVNDSSG</sequence>
<feature type="compositionally biased region" description="Basic and acidic residues" evidence="2">
    <location>
        <begin position="772"/>
        <end position="790"/>
    </location>
</feature>
<keyword evidence="4" id="KW-1185">Reference proteome</keyword>
<dbReference type="EMBL" id="AAGW02009635">
    <property type="status" value="NOT_ANNOTATED_CDS"/>
    <property type="molecule type" value="Genomic_DNA"/>
</dbReference>
<dbReference type="EMBL" id="AAGW02009637">
    <property type="status" value="NOT_ANNOTATED_CDS"/>
    <property type="molecule type" value="Genomic_DNA"/>
</dbReference>
<dbReference type="GO" id="GO:0060271">
    <property type="term" value="P:cilium assembly"/>
    <property type="evidence" value="ECO:0007669"/>
    <property type="project" value="Ensembl"/>
</dbReference>
<feature type="region of interest" description="Disordered" evidence="2">
    <location>
        <begin position="772"/>
        <end position="798"/>
    </location>
</feature>
<reference evidence="3 4" key="1">
    <citation type="journal article" date="2011" name="Nature">
        <title>A high-resolution map of human evolutionary constraint using 29 mammals.</title>
        <authorList>
            <person name="Lindblad-Toh K."/>
            <person name="Garber M."/>
            <person name="Zuk O."/>
            <person name="Lin M.F."/>
            <person name="Parker B.J."/>
            <person name="Washietl S."/>
            <person name="Kheradpour P."/>
            <person name="Ernst J."/>
            <person name="Jordan G."/>
            <person name="Mauceli E."/>
            <person name="Ward L.D."/>
            <person name="Lowe C.B."/>
            <person name="Holloway A.K."/>
            <person name="Clamp M."/>
            <person name="Gnerre S."/>
            <person name="Alfoldi J."/>
            <person name="Beal K."/>
            <person name="Chang J."/>
            <person name="Clawson H."/>
            <person name="Cuff J."/>
            <person name="Di Palma F."/>
            <person name="Fitzgerald S."/>
            <person name="Flicek P."/>
            <person name="Guttman M."/>
            <person name="Hubisz M.J."/>
            <person name="Jaffe D.B."/>
            <person name="Jungreis I."/>
            <person name="Kent W.J."/>
            <person name="Kostka D."/>
            <person name="Lara M."/>
            <person name="Martins A.L."/>
            <person name="Massingham T."/>
            <person name="Moltke I."/>
            <person name="Raney B.J."/>
            <person name="Rasmussen M.D."/>
            <person name="Robinson J."/>
            <person name="Stark A."/>
            <person name="Vilella A.J."/>
            <person name="Wen J."/>
            <person name="Xie X."/>
            <person name="Zody M.C."/>
            <person name="Baldwin J."/>
            <person name="Bloom T."/>
            <person name="Chin C.W."/>
            <person name="Heiman D."/>
            <person name="Nicol R."/>
            <person name="Nusbaum C."/>
            <person name="Young S."/>
            <person name="Wilkinson J."/>
            <person name="Worley K.C."/>
            <person name="Kovar C.L."/>
            <person name="Muzny D.M."/>
            <person name="Gibbs R.A."/>
            <person name="Cree A."/>
            <person name="Dihn H.H."/>
            <person name="Fowler G."/>
            <person name="Jhangiani S."/>
            <person name="Joshi V."/>
            <person name="Lee S."/>
            <person name="Lewis L.R."/>
            <person name="Nazareth L.V."/>
            <person name="Okwuonu G."/>
            <person name="Santibanez J."/>
            <person name="Warren W.C."/>
            <person name="Mardis E.R."/>
            <person name="Weinstock G.M."/>
            <person name="Wilson R.K."/>
            <person name="Delehaunty K."/>
            <person name="Dooling D."/>
            <person name="Fronik C."/>
            <person name="Fulton L."/>
            <person name="Fulton B."/>
            <person name="Graves T."/>
            <person name="Minx P."/>
            <person name="Sodergren E."/>
            <person name="Birney E."/>
            <person name="Margulies E.H."/>
            <person name="Herrero J."/>
            <person name="Green E.D."/>
            <person name="Haussler D."/>
            <person name="Siepel A."/>
            <person name="Goldman N."/>
            <person name="Pollard K.S."/>
            <person name="Pedersen J.S."/>
            <person name="Lander E.S."/>
            <person name="Kellis M."/>
        </authorList>
    </citation>
    <scope>NUCLEOTIDE SEQUENCE [LARGE SCALE GENOMIC DNA]</scope>
    <source>
        <strain evidence="3 4">Thorbecke inbred</strain>
    </source>
</reference>
<feature type="region of interest" description="Disordered" evidence="2">
    <location>
        <begin position="1"/>
        <end position="20"/>
    </location>
</feature>
<reference evidence="3" key="3">
    <citation type="submission" date="2025-09" db="UniProtKB">
        <authorList>
            <consortium name="Ensembl"/>
        </authorList>
    </citation>
    <scope>IDENTIFICATION</scope>
    <source>
        <strain evidence="3">Thorbecke</strain>
    </source>
</reference>
<dbReference type="InterPro" id="IPR037693">
    <property type="entry name" value="CCDC15"/>
</dbReference>
<gene>
    <name evidence="3" type="primary">CCDC15</name>
</gene>
<feature type="region of interest" description="Disordered" evidence="2">
    <location>
        <begin position="840"/>
        <end position="862"/>
    </location>
</feature>
<evidence type="ECO:0000313" key="3">
    <source>
        <dbReference type="Ensembl" id="ENSOCUP00000047339.1"/>
    </source>
</evidence>
<dbReference type="GO" id="GO:0005813">
    <property type="term" value="C:centrosome"/>
    <property type="evidence" value="ECO:0007669"/>
    <property type="project" value="Ensembl"/>
</dbReference>
<dbReference type="Proteomes" id="UP000001811">
    <property type="component" value="Chromosome 1"/>
</dbReference>
<accession>A0A5F9DPC7</accession>
<dbReference type="PANTHER" id="PTHR14817">
    <property type="entry name" value="COILED-COIL DOMAIN-CONTAINING PROTEIN 15"/>
    <property type="match status" value="1"/>
</dbReference>
<feature type="compositionally biased region" description="Basic residues" evidence="2">
    <location>
        <begin position="850"/>
        <end position="861"/>
    </location>
</feature>
<dbReference type="Ensembl" id="ENSOCUT00000052129.1">
    <property type="protein sequence ID" value="ENSOCUP00000047339.1"/>
    <property type="gene ID" value="ENSOCUG00000014409.4"/>
</dbReference>
<feature type="coiled-coil region" evidence="1">
    <location>
        <begin position="158"/>
        <end position="185"/>
    </location>
</feature>
<dbReference type="GO" id="GO:1903724">
    <property type="term" value="P:positive regulation of centriole elongation"/>
    <property type="evidence" value="ECO:0007669"/>
    <property type="project" value="Ensembl"/>
</dbReference>
<protein>
    <submittedName>
        <fullName evidence="3">Coiled-coil domain containing 15</fullName>
    </submittedName>
</protein>
<dbReference type="FunCoup" id="A0A5F9DPC7">
    <property type="interactions" value="304"/>
</dbReference>
<dbReference type="Bgee" id="ENSOCUG00000014409">
    <property type="expression patterns" value="Expressed in blood and 18 other cell types or tissues"/>
</dbReference>
<dbReference type="STRING" id="9986.ENSOCUP00000047339"/>
<dbReference type="InParanoid" id="A0A5F9DPC7"/>
<keyword evidence="1" id="KW-0175">Coiled coil</keyword>
<dbReference type="PANTHER" id="PTHR14817:SF2">
    <property type="entry name" value="COILED-COIL DOMAIN-CONTAINING PROTEIN 15"/>
    <property type="match status" value="1"/>
</dbReference>
<dbReference type="AlphaFoldDB" id="A0A5F9DPC7"/>
<dbReference type="PaxDb" id="9986-ENSOCUP00000012387"/>